<reference evidence="2 3" key="1">
    <citation type="submission" date="2018-12" db="EMBL/GenBank/DDBJ databases">
        <title>Draft genome sequence of Xylaria grammica IHI A82.</title>
        <authorList>
            <person name="Buettner E."/>
            <person name="Kellner H."/>
        </authorList>
    </citation>
    <scope>NUCLEOTIDE SEQUENCE [LARGE SCALE GENOMIC DNA]</scope>
    <source>
        <strain evidence="2 3">IHI A82</strain>
    </source>
</reference>
<feature type="region of interest" description="Disordered" evidence="1">
    <location>
        <begin position="1"/>
        <end position="53"/>
    </location>
</feature>
<feature type="region of interest" description="Disordered" evidence="1">
    <location>
        <begin position="120"/>
        <end position="271"/>
    </location>
</feature>
<proteinExistence type="predicted"/>
<feature type="compositionally biased region" description="Polar residues" evidence="1">
    <location>
        <begin position="1"/>
        <end position="14"/>
    </location>
</feature>
<accession>A0A439D8R9</accession>
<evidence type="ECO:0000313" key="2">
    <source>
        <dbReference type="EMBL" id="RWA10803.1"/>
    </source>
</evidence>
<evidence type="ECO:0000256" key="1">
    <source>
        <dbReference type="SAM" id="MobiDB-lite"/>
    </source>
</evidence>
<gene>
    <name evidence="2" type="ORF">EKO27_g4319</name>
</gene>
<sequence>MASPGTTKTMSSRLLTMKFMQRAAASSPSSAPSTPLPNDQSNKRRKVSHDATPLQNVDTLVNQAAVQAAIAEEEKKVESALLKRAEELGDARWVLDVPEQTKGHTAPTPLNVIQVGFAQIDSPDGVGNESDSAGALSDSITAVRRYNMDKKKTSRKSQNNSSESSSDYESDSDSGSASLSEDMPGRQSFGTNFQSTSTTQSTSRKIPKGKKSAEQLKAIQFAEKRRKKEVKLNNPKAGIISISSGGGPSPRPPTVKSPATGKHAEKQSTALSKCIASFD</sequence>
<feature type="compositionally biased region" description="Low complexity" evidence="1">
    <location>
        <begin position="173"/>
        <end position="182"/>
    </location>
</feature>
<comment type="caution">
    <text evidence="2">The sequence shown here is derived from an EMBL/GenBank/DDBJ whole genome shotgun (WGS) entry which is preliminary data.</text>
</comment>
<dbReference type="EMBL" id="RYZI01000101">
    <property type="protein sequence ID" value="RWA10803.1"/>
    <property type="molecule type" value="Genomic_DNA"/>
</dbReference>
<feature type="compositionally biased region" description="Low complexity" evidence="1">
    <location>
        <begin position="23"/>
        <end position="33"/>
    </location>
</feature>
<dbReference type="STRING" id="363999.A0A439D8R9"/>
<organism evidence="2 3">
    <name type="scientific">Xylaria grammica</name>
    <dbReference type="NCBI Taxonomy" id="363999"/>
    <lineage>
        <taxon>Eukaryota</taxon>
        <taxon>Fungi</taxon>
        <taxon>Dikarya</taxon>
        <taxon>Ascomycota</taxon>
        <taxon>Pezizomycotina</taxon>
        <taxon>Sordariomycetes</taxon>
        <taxon>Xylariomycetidae</taxon>
        <taxon>Xylariales</taxon>
        <taxon>Xylariaceae</taxon>
        <taxon>Xylaria</taxon>
    </lineage>
</organism>
<feature type="compositionally biased region" description="Low complexity" evidence="1">
    <location>
        <begin position="194"/>
        <end position="203"/>
    </location>
</feature>
<name>A0A439D8R9_9PEZI</name>
<keyword evidence="3" id="KW-1185">Reference proteome</keyword>
<evidence type="ECO:0000313" key="3">
    <source>
        <dbReference type="Proteomes" id="UP000286045"/>
    </source>
</evidence>
<protein>
    <submittedName>
        <fullName evidence="2">Uncharacterized protein</fullName>
    </submittedName>
</protein>
<dbReference type="Proteomes" id="UP000286045">
    <property type="component" value="Unassembled WGS sequence"/>
</dbReference>
<dbReference type="AlphaFoldDB" id="A0A439D8R9"/>